<evidence type="ECO:0000313" key="2">
    <source>
        <dbReference type="Proteomes" id="UP000489600"/>
    </source>
</evidence>
<name>A0A565C739_9BRAS</name>
<gene>
    <name evidence="1" type="ORF">ANE_LOCUS19910</name>
</gene>
<accession>A0A565C739</accession>
<keyword evidence="2" id="KW-1185">Reference proteome</keyword>
<dbReference type="AlphaFoldDB" id="A0A565C739"/>
<sequence length="90" mass="9807">MAGSAAEDVCVMGVARTPIGDFLGSDTRGRGLLWQCLNRQSRSSTGKTSCTWCRDFLFHDLHYCQQTVMLAAQSIQLGLNDVVASCSNFT</sequence>
<organism evidence="1 2">
    <name type="scientific">Arabis nemorensis</name>
    <dbReference type="NCBI Taxonomy" id="586526"/>
    <lineage>
        <taxon>Eukaryota</taxon>
        <taxon>Viridiplantae</taxon>
        <taxon>Streptophyta</taxon>
        <taxon>Embryophyta</taxon>
        <taxon>Tracheophyta</taxon>
        <taxon>Spermatophyta</taxon>
        <taxon>Magnoliopsida</taxon>
        <taxon>eudicotyledons</taxon>
        <taxon>Gunneridae</taxon>
        <taxon>Pentapetalae</taxon>
        <taxon>rosids</taxon>
        <taxon>malvids</taxon>
        <taxon>Brassicales</taxon>
        <taxon>Brassicaceae</taxon>
        <taxon>Arabideae</taxon>
        <taxon>Arabis</taxon>
    </lineage>
</organism>
<proteinExistence type="predicted"/>
<comment type="caution">
    <text evidence="1">The sequence shown here is derived from an EMBL/GenBank/DDBJ whole genome shotgun (WGS) entry which is preliminary data.</text>
</comment>
<reference evidence="1" key="1">
    <citation type="submission" date="2019-07" db="EMBL/GenBank/DDBJ databases">
        <authorList>
            <person name="Dittberner H."/>
        </authorList>
    </citation>
    <scope>NUCLEOTIDE SEQUENCE [LARGE SCALE GENOMIC DNA]</scope>
</reference>
<dbReference type="Proteomes" id="UP000489600">
    <property type="component" value="Unassembled WGS sequence"/>
</dbReference>
<dbReference type="EMBL" id="CABITT030000006">
    <property type="protein sequence ID" value="VVB09466.1"/>
    <property type="molecule type" value="Genomic_DNA"/>
</dbReference>
<protein>
    <submittedName>
        <fullName evidence="1">Uncharacterized protein</fullName>
    </submittedName>
</protein>
<evidence type="ECO:0000313" key="1">
    <source>
        <dbReference type="EMBL" id="VVB09466.1"/>
    </source>
</evidence>